<evidence type="ECO:0000313" key="2">
    <source>
        <dbReference type="Proteomes" id="UP000792457"/>
    </source>
</evidence>
<reference evidence="1" key="1">
    <citation type="submission" date="2013-04" db="EMBL/GenBank/DDBJ databases">
        <authorList>
            <person name="Qu J."/>
            <person name="Murali S.C."/>
            <person name="Bandaranaike D."/>
            <person name="Bellair M."/>
            <person name="Blankenburg K."/>
            <person name="Chao H."/>
            <person name="Dinh H."/>
            <person name="Doddapaneni H."/>
            <person name="Downs B."/>
            <person name="Dugan-Rocha S."/>
            <person name="Elkadiri S."/>
            <person name="Gnanaolivu R.D."/>
            <person name="Hernandez B."/>
            <person name="Javaid M."/>
            <person name="Jayaseelan J.C."/>
            <person name="Lee S."/>
            <person name="Li M."/>
            <person name="Ming W."/>
            <person name="Munidasa M."/>
            <person name="Muniz J."/>
            <person name="Nguyen L."/>
            <person name="Ongeri F."/>
            <person name="Osuji N."/>
            <person name="Pu L.-L."/>
            <person name="Puazo M."/>
            <person name="Qu C."/>
            <person name="Quiroz J."/>
            <person name="Raj R."/>
            <person name="Weissenberger G."/>
            <person name="Xin Y."/>
            <person name="Zou X."/>
            <person name="Han Y."/>
            <person name="Richards S."/>
            <person name="Worley K."/>
            <person name="Muzny D."/>
            <person name="Gibbs R."/>
        </authorList>
    </citation>
    <scope>NUCLEOTIDE SEQUENCE</scope>
    <source>
        <strain evidence="1">Sampled in the wild</strain>
    </source>
</reference>
<organism evidence="1 2">
    <name type="scientific">Ladona fulva</name>
    <name type="common">Scarce chaser dragonfly</name>
    <name type="synonym">Libellula fulva</name>
    <dbReference type="NCBI Taxonomy" id="123851"/>
    <lineage>
        <taxon>Eukaryota</taxon>
        <taxon>Metazoa</taxon>
        <taxon>Ecdysozoa</taxon>
        <taxon>Arthropoda</taxon>
        <taxon>Hexapoda</taxon>
        <taxon>Insecta</taxon>
        <taxon>Pterygota</taxon>
        <taxon>Palaeoptera</taxon>
        <taxon>Odonata</taxon>
        <taxon>Epiprocta</taxon>
        <taxon>Anisoptera</taxon>
        <taxon>Libelluloidea</taxon>
        <taxon>Libellulidae</taxon>
        <taxon>Ladona</taxon>
    </lineage>
</organism>
<accession>A0A8K0P4P9</accession>
<name>A0A8K0P4P9_LADFU</name>
<keyword evidence="2" id="KW-1185">Reference proteome</keyword>
<dbReference type="EMBL" id="KZ308514">
    <property type="protein sequence ID" value="KAG8230824.1"/>
    <property type="molecule type" value="Genomic_DNA"/>
</dbReference>
<protein>
    <submittedName>
        <fullName evidence="1">Uncharacterized protein</fullName>
    </submittedName>
</protein>
<comment type="caution">
    <text evidence="1">The sequence shown here is derived from an EMBL/GenBank/DDBJ whole genome shotgun (WGS) entry which is preliminary data.</text>
</comment>
<gene>
    <name evidence="1" type="ORF">J437_LFUL010436</name>
</gene>
<reference evidence="1" key="2">
    <citation type="submission" date="2017-10" db="EMBL/GenBank/DDBJ databases">
        <title>Ladona fulva Genome sequencing and assembly.</title>
        <authorList>
            <person name="Murali S."/>
            <person name="Richards S."/>
            <person name="Bandaranaike D."/>
            <person name="Bellair M."/>
            <person name="Blankenburg K."/>
            <person name="Chao H."/>
            <person name="Dinh H."/>
            <person name="Doddapaneni H."/>
            <person name="Dugan-Rocha S."/>
            <person name="Elkadiri S."/>
            <person name="Gnanaolivu R."/>
            <person name="Hernandez B."/>
            <person name="Skinner E."/>
            <person name="Javaid M."/>
            <person name="Lee S."/>
            <person name="Li M."/>
            <person name="Ming W."/>
            <person name="Munidasa M."/>
            <person name="Muniz J."/>
            <person name="Nguyen L."/>
            <person name="Hughes D."/>
            <person name="Osuji N."/>
            <person name="Pu L.-L."/>
            <person name="Puazo M."/>
            <person name="Qu C."/>
            <person name="Quiroz J."/>
            <person name="Raj R."/>
            <person name="Weissenberger G."/>
            <person name="Xin Y."/>
            <person name="Zou X."/>
            <person name="Han Y."/>
            <person name="Worley K."/>
            <person name="Muzny D."/>
            <person name="Gibbs R."/>
        </authorList>
    </citation>
    <scope>NUCLEOTIDE SEQUENCE</scope>
    <source>
        <strain evidence="1">Sampled in the wild</strain>
    </source>
</reference>
<evidence type="ECO:0000313" key="1">
    <source>
        <dbReference type="EMBL" id="KAG8230824.1"/>
    </source>
</evidence>
<dbReference type="Proteomes" id="UP000792457">
    <property type="component" value="Unassembled WGS sequence"/>
</dbReference>
<proteinExistence type="predicted"/>
<sequence length="106" mass="13178">MEEGKRKEFKDRVLRELKWSEDVKKLWDLNSSTIRNAGKDALERDYQKIRKHDGDIRTYRIVSKQRRRLRKIKAKKQRKYICLKKNRPKNLWQRRKLRKSNKHMIS</sequence>
<dbReference type="AlphaFoldDB" id="A0A8K0P4P9"/>